<accession>A0ABT7SZJ0</accession>
<keyword evidence="10 12" id="KW-0472">Membrane</keyword>
<evidence type="ECO:0000256" key="7">
    <source>
        <dbReference type="ARBA" id="ARBA00023002"/>
    </source>
</evidence>
<dbReference type="InterPro" id="IPR005804">
    <property type="entry name" value="FA_desaturase_dom"/>
</dbReference>
<dbReference type="PANTHER" id="PTHR11351:SF31">
    <property type="entry name" value="DESATURASE 1, ISOFORM A-RELATED"/>
    <property type="match status" value="1"/>
</dbReference>
<feature type="transmembrane region" description="Helical" evidence="12">
    <location>
        <begin position="37"/>
        <end position="57"/>
    </location>
</feature>
<keyword evidence="6 12" id="KW-1133">Transmembrane helix</keyword>
<proteinExistence type="inferred from homology"/>
<dbReference type="InterPro" id="IPR015876">
    <property type="entry name" value="Acyl-CoA_DS"/>
</dbReference>
<keyword evidence="3" id="KW-0444">Lipid biosynthesis</keyword>
<evidence type="ECO:0000256" key="12">
    <source>
        <dbReference type="SAM" id="Phobius"/>
    </source>
</evidence>
<dbReference type="EMBL" id="JAUCBP010000011">
    <property type="protein sequence ID" value="MDM7861424.1"/>
    <property type="molecule type" value="Genomic_DNA"/>
</dbReference>
<dbReference type="PRINTS" id="PR00075">
    <property type="entry name" value="FACDDSATRASE"/>
</dbReference>
<keyword evidence="15" id="KW-1185">Reference proteome</keyword>
<keyword evidence="4 12" id="KW-0812">Transmembrane</keyword>
<gene>
    <name evidence="14" type="ORF">QTP81_12555</name>
</gene>
<feature type="domain" description="Fatty acid desaturase" evidence="13">
    <location>
        <begin position="42"/>
        <end position="260"/>
    </location>
</feature>
<dbReference type="GO" id="GO:0016491">
    <property type="term" value="F:oxidoreductase activity"/>
    <property type="evidence" value="ECO:0007669"/>
    <property type="project" value="UniProtKB-KW"/>
</dbReference>
<evidence type="ECO:0000256" key="5">
    <source>
        <dbReference type="ARBA" id="ARBA00022832"/>
    </source>
</evidence>
<evidence type="ECO:0000259" key="13">
    <source>
        <dbReference type="Pfam" id="PF00487"/>
    </source>
</evidence>
<dbReference type="CDD" id="cd03505">
    <property type="entry name" value="Delta9-FADS-like"/>
    <property type="match status" value="1"/>
</dbReference>
<dbReference type="RefSeq" id="WP_289365933.1">
    <property type="nucleotide sequence ID" value="NZ_JAUCBP010000011.1"/>
</dbReference>
<keyword evidence="9" id="KW-0443">Lipid metabolism</keyword>
<keyword evidence="5" id="KW-0276">Fatty acid metabolism</keyword>
<organism evidence="14 15">
    <name type="scientific">Alteromonas arenosi</name>
    <dbReference type="NCBI Taxonomy" id="3055817"/>
    <lineage>
        <taxon>Bacteria</taxon>
        <taxon>Pseudomonadati</taxon>
        <taxon>Pseudomonadota</taxon>
        <taxon>Gammaproteobacteria</taxon>
        <taxon>Alteromonadales</taxon>
        <taxon>Alteromonadaceae</taxon>
        <taxon>Alteromonas/Salinimonas group</taxon>
        <taxon>Alteromonas</taxon>
    </lineage>
</organism>
<evidence type="ECO:0000256" key="1">
    <source>
        <dbReference type="ARBA" id="ARBA00004141"/>
    </source>
</evidence>
<dbReference type="EC" id="1.14.19.-" evidence="14"/>
<evidence type="ECO:0000256" key="2">
    <source>
        <dbReference type="ARBA" id="ARBA00008749"/>
    </source>
</evidence>
<dbReference type="PANTHER" id="PTHR11351">
    <property type="entry name" value="ACYL-COA DESATURASE"/>
    <property type="match status" value="1"/>
</dbReference>
<evidence type="ECO:0000256" key="9">
    <source>
        <dbReference type="ARBA" id="ARBA00023098"/>
    </source>
</evidence>
<evidence type="ECO:0000256" key="6">
    <source>
        <dbReference type="ARBA" id="ARBA00022989"/>
    </source>
</evidence>
<comment type="subcellular location">
    <subcellularLocation>
        <location evidence="1">Membrane</location>
        <topology evidence="1">Multi-pass membrane protein</topology>
    </subcellularLocation>
</comment>
<evidence type="ECO:0000256" key="3">
    <source>
        <dbReference type="ARBA" id="ARBA00022516"/>
    </source>
</evidence>
<dbReference type="Proteomes" id="UP001234343">
    <property type="component" value="Unassembled WGS sequence"/>
</dbReference>
<keyword evidence="7 14" id="KW-0560">Oxidoreductase</keyword>
<comment type="similarity">
    <text evidence="2">Belongs to the fatty acid desaturase type 2 family.</text>
</comment>
<feature type="transmembrane region" description="Helical" evidence="12">
    <location>
        <begin position="7"/>
        <end position="31"/>
    </location>
</feature>
<evidence type="ECO:0000256" key="10">
    <source>
        <dbReference type="ARBA" id="ARBA00023136"/>
    </source>
</evidence>
<sequence length="379" mass="43957">MKKPRLIPLNIAVFVITGAIAFIGVPLWAVFVGFSAAEIAVTIALFFFTGMSITAGYHRLWSHKTYEAHPVIKVILAIGGAMAVQNSILHWSSDHRIHHRHVDDNDKDPYSAKKGFWYSHMGWMLREYQAHRYDNYENCRDLQKDKVVMWQHNNYLTIVLLANFGITGLIGYFTGSVLGMILLAGVFRLVAVHHVTFFINSLAHIWGKQPYTDANTARDNGVVALFTFGEGYHNYHHIFEYDYRNGIRWWQYDPSKWLIRGLSMLGLTWNLRRTPEERIEKAKAKMQLQSAQEKLAHLPNAEELLNLMEREYNLLMEKMSAYYLTKKRVMAIKKRHLKRSLDGLELDFKYKELKQAFAVQKEKWLTIQALPLQQLGAQA</sequence>
<keyword evidence="8" id="KW-0408">Iron</keyword>
<comment type="caution">
    <text evidence="14">The sequence shown here is derived from an EMBL/GenBank/DDBJ whole genome shotgun (WGS) entry which is preliminary data.</text>
</comment>
<keyword evidence="11" id="KW-0275">Fatty acid biosynthesis</keyword>
<feature type="transmembrane region" description="Helical" evidence="12">
    <location>
        <begin position="154"/>
        <end position="173"/>
    </location>
</feature>
<reference evidence="14 15" key="1">
    <citation type="submission" date="2023-06" db="EMBL/GenBank/DDBJ databases">
        <title>Alteromonas sp. ASW11-36 isolated from intertidal sand.</title>
        <authorList>
            <person name="Li Y."/>
        </authorList>
    </citation>
    <scope>NUCLEOTIDE SEQUENCE [LARGE SCALE GENOMIC DNA]</scope>
    <source>
        <strain evidence="14 15">ASW11-36</strain>
    </source>
</reference>
<evidence type="ECO:0000256" key="4">
    <source>
        <dbReference type="ARBA" id="ARBA00022692"/>
    </source>
</evidence>
<protein>
    <submittedName>
        <fullName evidence="14">Fatty acid desaturase</fullName>
        <ecNumber evidence="14">1.14.19.-</ecNumber>
    </submittedName>
</protein>
<evidence type="ECO:0000256" key="8">
    <source>
        <dbReference type="ARBA" id="ARBA00023004"/>
    </source>
</evidence>
<dbReference type="Pfam" id="PF00487">
    <property type="entry name" value="FA_desaturase"/>
    <property type="match status" value="1"/>
</dbReference>
<evidence type="ECO:0000313" key="15">
    <source>
        <dbReference type="Proteomes" id="UP001234343"/>
    </source>
</evidence>
<evidence type="ECO:0000256" key="11">
    <source>
        <dbReference type="ARBA" id="ARBA00023160"/>
    </source>
</evidence>
<name>A0ABT7SZJ0_9ALTE</name>
<evidence type="ECO:0000313" key="14">
    <source>
        <dbReference type="EMBL" id="MDM7861424.1"/>
    </source>
</evidence>